<proteinExistence type="predicted"/>
<reference evidence="1" key="1">
    <citation type="submission" date="2014-09" db="EMBL/GenBank/DDBJ databases">
        <authorList>
            <person name="Magalhaes I.L.F."/>
            <person name="Oliveira U."/>
            <person name="Santos F.R."/>
            <person name="Vidigal T.H.D.A."/>
            <person name="Brescovit A.D."/>
            <person name="Santos A.J."/>
        </authorList>
    </citation>
    <scope>NUCLEOTIDE SEQUENCE</scope>
    <source>
        <tissue evidence="1">Shoot tissue taken approximately 20 cm above the soil surface</tissue>
    </source>
</reference>
<dbReference type="AlphaFoldDB" id="A0A0A9A8T4"/>
<organism evidence="1">
    <name type="scientific">Arundo donax</name>
    <name type="common">Giant reed</name>
    <name type="synonym">Donax arundinaceus</name>
    <dbReference type="NCBI Taxonomy" id="35708"/>
    <lineage>
        <taxon>Eukaryota</taxon>
        <taxon>Viridiplantae</taxon>
        <taxon>Streptophyta</taxon>
        <taxon>Embryophyta</taxon>
        <taxon>Tracheophyta</taxon>
        <taxon>Spermatophyta</taxon>
        <taxon>Magnoliopsida</taxon>
        <taxon>Liliopsida</taxon>
        <taxon>Poales</taxon>
        <taxon>Poaceae</taxon>
        <taxon>PACMAD clade</taxon>
        <taxon>Arundinoideae</taxon>
        <taxon>Arundineae</taxon>
        <taxon>Arundo</taxon>
    </lineage>
</organism>
<protein>
    <submittedName>
        <fullName evidence="1">Uncharacterized protein</fullName>
    </submittedName>
</protein>
<accession>A0A0A9A8T4</accession>
<sequence>MHAYPSVRPFAHPPTNEQLRSIDQHWSINLYRGT</sequence>
<reference evidence="1" key="2">
    <citation type="journal article" date="2015" name="Data Brief">
        <title>Shoot transcriptome of the giant reed, Arundo donax.</title>
        <authorList>
            <person name="Barrero R.A."/>
            <person name="Guerrero F.D."/>
            <person name="Moolhuijzen P."/>
            <person name="Goolsby J.A."/>
            <person name="Tidwell J."/>
            <person name="Bellgard S.E."/>
            <person name="Bellgard M.I."/>
        </authorList>
    </citation>
    <scope>NUCLEOTIDE SEQUENCE</scope>
    <source>
        <tissue evidence="1">Shoot tissue taken approximately 20 cm above the soil surface</tissue>
    </source>
</reference>
<name>A0A0A9A8T4_ARUDO</name>
<dbReference type="EMBL" id="GBRH01254438">
    <property type="protein sequence ID" value="JAD43457.1"/>
    <property type="molecule type" value="Transcribed_RNA"/>
</dbReference>
<evidence type="ECO:0000313" key="1">
    <source>
        <dbReference type="EMBL" id="JAD43457.1"/>
    </source>
</evidence>